<dbReference type="EMBL" id="JAKIJS010000001">
    <property type="protein sequence ID" value="MCF6136182.1"/>
    <property type="molecule type" value="Genomic_DNA"/>
</dbReference>
<dbReference type="InterPro" id="IPR000192">
    <property type="entry name" value="Aminotrans_V_dom"/>
</dbReference>
<keyword evidence="14" id="KW-1185">Reference proteome</keyword>
<dbReference type="EC" id="2.6.1.52" evidence="11"/>
<keyword evidence="5 11" id="KW-0028">Amino-acid biosynthesis</keyword>
<evidence type="ECO:0000256" key="10">
    <source>
        <dbReference type="ARBA" id="ARBA00049007"/>
    </source>
</evidence>
<evidence type="ECO:0000256" key="1">
    <source>
        <dbReference type="ARBA" id="ARBA00003483"/>
    </source>
</evidence>
<sequence length="364" mass="41087">MNEKMNFNPGPTALPDEVLTKAQTGLNKELHSGISILEMSHRSQEYQLIHDNAKSELRHFLAVPESHDILFLQGGASLQFTMVPMNLLSKYNTAYHIVTGSWAEKAFNESQKIGKTQLLASSKHTTFDRIPKRSDWNVDVFNTPSYLHITSNNTIYGTQWQDYEDLPDLPIVMDISSDVGTKDIPWDRVTLAYAGAQKNLGAAGVTVIIINKELLVDHDTERPIMLDYNAHAKKGSLHNTPPAFNIYVLGLMVQWMNQEGGLQEFEDRSNKKSELFYRIIDQSNDFYKGHAEKSSRSKMNVTFKLPTSELNEAFLRKANEAGFVGISGHRSIGGCRISLYNGIEMEACEKLAHFMETFKQVHSN</sequence>
<feature type="binding site" evidence="11">
    <location>
        <position position="154"/>
    </location>
    <ligand>
        <name>pyridoxal 5'-phosphate</name>
        <dbReference type="ChEBI" id="CHEBI:597326"/>
    </ligand>
</feature>
<organism evidence="13 14">
    <name type="scientific">Pseudalkalibacillus berkeleyi</name>
    <dbReference type="NCBI Taxonomy" id="1069813"/>
    <lineage>
        <taxon>Bacteria</taxon>
        <taxon>Bacillati</taxon>
        <taxon>Bacillota</taxon>
        <taxon>Bacilli</taxon>
        <taxon>Bacillales</taxon>
        <taxon>Fictibacillaceae</taxon>
        <taxon>Pseudalkalibacillus</taxon>
    </lineage>
</organism>
<feature type="modified residue" description="N6-(pyridoxal phosphate)lysine" evidence="11">
    <location>
        <position position="198"/>
    </location>
</feature>
<feature type="binding site" evidence="11">
    <location>
        <position position="42"/>
    </location>
    <ligand>
        <name>L-glutamate</name>
        <dbReference type="ChEBI" id="CHEBI:29985"/>
    </ligand>
</feature>
<name>A0ABS9GTL8_9BACL</name>
<comment type="function">
    <text evidence="1 11">Catalyzes the reversible conversion of 3-phosphohydroxypyruvate to phosphoserine and of 3-hydroxy-2-oxo-4-phosphonooxybutanoate to phosphohydroxythreonine.</text>
</comment>
<dbReference type="PANTHER" id="PTHR43247:SF1">
    <property type="entry name" value="PHOSPHOSERINE AMINOTRANSFERASE"/>
    <property type="match status" value="1"/>
</dbReference>
<evidence type="ECO:0000313" key="14">
    <source>
        <dbReference type="Proteomes" id="UP001649381"/>
    </source>
</evidence>
<dbReference type="GO" id="GO:0004648">
    <property type="term" value="F:O-phospho-L-serine:2-oxoglutarate aminotransferase activity"/>
    <property type="evidence" value="ECO:0007669"/>
    <property type="project" value="UniProtKB-EC"/>
</dbReference>
<dbReference type="InterPro" id="IPR015421">
    <property type="entry name" value="PyrdxlP-dep_Trfase_major"/>
</dbReference>
<comment type="similarity">
    <text evidence="3 11">Belongs to the class-V pyridoxal-phosphate-dependent aminotransferase family. SerC subfamily.</text>
</comment>
<gene>
    <name evidence="11 13" type="primary">serC</name>
    <name evidence="13" type="ORF">L2716_00480</name>
</gene>
<dbReference type="Gene3D" id="3.90.1150.10">
    <property type="entry name" value="Aspartate Aminotransferase, domain 1"/>
    <property type="match status" value="1"/>
</dbReference>
<feature type="binding site" evidence="11">
    <location>
        <position position="174"/>
    </location>
    <ligand>
        <name>pyridoxal 5'-phosphate</name>
        <dbReference type="ChEBI" id="CHEBI:597326"/>
    </ligand>
</feature>
<dbReference type="PIRSF" id="PIRSF000525">
    <property type="entry name" value="SerC"/>
    <property type="match status" value="1"/>
</dbReference>
<dbReference type="Gene3D" id="3.40.640.10">
    <property type="entry name" value="Type I PLP-dependent aspartate aminotransferase-like (Major domain)"/>
    <property type="match status" value="1"/>
</dbReference>
<evidence type="ECO:0000313" key="13">
    <source>
        <dbReference type="EMBL" id="MCF6136182.1"/>
    </source>
</evidence>
<dbReference type="PANTHER" id="PTHR43247">
    <property type="entry name" value="PHOSPHOSERINE AMINOTRANSFERASE"/>
    <property type="match status" value="1"/>
</dbReference>
<comment type="subcellular location">
    <subcellularLocation>
        <location evidence="11">Cytoplasm</location>
    </subcellularLocation>
</comment>
<dbReference type="SUPFAM" id="SSF53383">
    <property type="entry name" value="PLP-dependent transferases"/>
    <property type="match status" value="1"/>
</dbReference>
<comment type="pathway">
    <text evidence="2 11">Amino-acid biosynthesis; L-serine biosynthesis; L-serine from 3-phospho-D-glycerate: step 2/3.</text>
</comment>
<keyword evidence="8 11" id="KW-0718">Serine biosynthesis</keyword>
<accession>A0ABS9GTL8</accession>
<comment type="subunit">
    <text evidence="11">Homodimer.</text>
</comment>
<evidence type="ECO:0000259" key="12">
    <source>
        <dbReference type="Pfam" id="PF00266"/>
    </source>
</evidence>
<feature type="binding site" evidence="11">
    <location>
        <begin position="239"/>
        <end position="240"/>
    </location>
    <ligand>
        <name>pyridoxal 5'-phosphate</name>
        <dbReference type="ChEBI" id="CHEBI:597326"/>
    </ligand>
</feature>
<evidence type="ECO:0000256" key="5">
    <source>
        <dbReference type="ARBA" id="ARBA00022605"/>
    </source>
</evidence>
<keyword evidence="6 11" id="KW-0808">Transferase</keyword>
<keyword evidence="7 11" id="KW-0663">Pyridoxal phosphate</keyword>
<keyword evidence="11" id="KW-0963">Cytoplasm</keyword>
<dbReference type="InterPro" id="IPR022278">
    <property type="entry name" value="Pser_aminoTfrase"/>
</dbReference>
<dbReference type="InterPro" id="IPR015422">
    <property type="entry name" value="PyrdxlP-dep_Trfase_small"/>
</dbReference>
<feature type="binding site" evidence="11">
    <location>
        <position position="197"/>
    </location>
    <ligand>
        <name>pyridoxal 5'-phosphate</name>
        <dbReference type="ChEBI" id="CHEBI:597326"/>
    </ligand>
</feature>
<evidence type="ECO:0000256" key="3">
    <source>
        <dbReference type="ARBA" id="ARBA00006904"/>
    </source>
</evidence>
<dbReference type="RefSeq" id="WP_236330437.1">
    <property type="nucleotide sequence ID" value="NZ_JAKIJS010000001.1"/>
</dbReference>
<comment type="caution">
    <text evidence="13">The sequence shown here is derived from an EMBL/GenBank/DDBJ whole genome shotgun (WGS) entry which is preliminary data.</text>
</comment>
<dbReference type="NCBIfam" id="NF003764">
    <property type="entry name" value="PRK05355.1"/>
    <property type="match status" value="1"/>
</dbReference>
<dbReference type="Proteomes" id="UP001649381">
    <property type="component" value="Unassembled WGS sequence"/>
</dbReference>
<comment type="caution">
    <text evidence="11">Lacks conserved residue(s) required for the propagation of feature annotation.</text>
</comment>
<dbReference type="Pfam" id="PF00266">
    <property type="entry name" value="Aminotran_5"/>
    <property type="match status" value="1"/>
</dbReference>
<dbReference type="InterPro" id="IPR015424">
    <property type="entry name" value="PyrdxlP-dep_Trfase"/>
</dbReference>
<evidence type="ECO:0000256" key="2">
    <source>
        <dbReference type="ARBA" id="ARBA00005099"/>
    </source>
</evidence>
<keyword evidence="4 11" id="KW-0032">Aminotransferase</keyword>
<comment type="catalytic activity">
    <reaction evidence="9 11">
        <text>4-(phosphooxy)-L-threonine + 2-oxoglutarate = (R)-3-hydroxy-2-oxo-4-phosphooxybutanoate + L-glutamate</text>
        <dbReference type="Rhea" id="RHEA:16573"/>
        <dbReference type="ChEBI" id="CHEBI:16810"/>
        <dbReference type="ChEBI" id="CHEBI:29985"/>
        <dbReference type="ChEBI" id="CHEBI:58452"/>
        <dbReference type="ChEBI" id="CHEBI:58538"/>
        <dbReference type="EC" id="2.6.1.52"/>
    </reaction>
</comment>
<comment type="catalytic activity">
    <reaction evidence="10 11">
        <text>O-phospho-L-serine + 2-oxoglutarate = 3-phosphooxypyruvate + L-glutamate</text>
        <dbReference type="Rhea" id="RHEA:14329"/>
        <dbReference type="ChEBI" id="CHEBI:16810"/>
        <dbReference type="ChEBI" id="CHEBI:18110"/>
        <dbReference type="ChEBI" id="CHEBI:29985"/>
        <dbReference type="ChEBI" id="CHEBI:57524"/>
        <dbReference type="EC" id="2.6.1.52"/>
    </reaction>
</comment>
<reference evidence="13 14" key="1">
    <citation type="submission" date="2022-01" db="EMBL/GenBank/DDBJ databases">
        <title>Alkalihalobacillus sp. EGI L200015, a novel bacterium isolated from a salt lake sediment.</title>
        <authorList>
            <person name="Gao L."/>
            <person name="Fang B.-Z."/>
            <person name="Li W.-J."/>
        </authorList>
    </citation>
    <scope>NUCLEOTIDE SEQUENCE [LARGE SCALE GENOMIC DNA]</scope>
    <source>
        <strain evidence="13 14">KCTC 12718</strain>
    </source>
</reference>
<evidence type="ECO:0000256" key="6">
    <source>
        <dbReference type="ARBA" id="ARBA00022679"/>
    </source>
</evidence>
<proteinExistence type="inferred from homology"/>
<feature type="domain" description="Aminotransferase class V" evidence="12">
    <location>
        <begin position="6"/>
        <end position="349"/>
    </location>
</feature>
<evidence type="ECO:0000256" key="7">
    <source>
        <dbReference type="ARBA" id="ARBA00022898"/>
    </source>
</evidence>
<evidence type="ECO:0000256" key="11">
    <source>
        <dbReference type="HAMAP-Rule" id="MF_00160"/>
    </source>
</evidence>
<evidence type="ECO:0000256" key="4">
    <source>
        <dbReference type="ARBA" id="ARBA00022576"/>
    </source>
</evidence>
<feature type="binding site" evidence="11">
    <location>
        <begin position="76"/>
        <end position="77"/>
    </location>
    <ligand>
        <name>pyridoxal 5'-phosphate</name>
        <dbReference type="ChEBI" id="CHEBI:597326"/>
    </ligand>
</feature>
<evidence type="ECO:0000256" key="9">
    <source>
        <dbReference type="ARBA" id="ARBA00047630"/>
    </source>
</evidence>
<evidence type="ECO:0000256" key="8">
    <source>
        <dbReference type="ARBA" id="ARBA00023299"/>
    </source>
</evidence>
<dbReference type="HAMAP" id="MF_00160">
    <property type="entry name" value="SerC_aminotrans_5"/>
    <property type="match status" value="1"/>
</dbReference>
<comment type="cofactor">
    <cofactor evidence="11">
        <name>pyridoxal 5'-phosphate</name>
        <dbReference type="ChEBI" id="CHEBI:597326"/>
    </cofactor>
    <text evidence="11">Binds 1 pyridoxal phosphate per subunit.</text>
</comment>
<feature type="binding site" evidence="11">
    <location>
        <position position="102"/>
    </location>
    <ligand>
        <name>pyridoxal 5'-phosphate</name>
        <dbReference type="ChEBI" id="CHEBI:597326"/>
    </ligand>
</feature>
<protein>
    <recommendedName>
        <fullName evidence="11">Phosphoserine aminotransferase</fullName>
        <ecNumber evidence="11">2.6.1.52</ecNumber>
    </recommendedName>
    <alternativeName>
        <fullName evidence="11">Phosphohydroxythreonine aminotransferase</fullName>
        <shortName evidence="11">PSAT</shortName>
    </alternativeName>
</protein>